<gene>
    <name evidence="8" type="primary">MRPS9</name>
    <name evidence="8" type="ORF">PRK78_007450</name>
</gene>
<keyword evidence="9" id="KW-1185">Reference proteome</keyword>
<dbReference type="SUPFAM" id="SSF54211">
    <property type="entry name" value="Ribosomal protein S5 domain 2-like"/>
    <property type="match status" value="1"/>
</dbReference>
<feature type="region of interest" description="Disordered" evidence="7">
    <location>
        <begin position="283"/>
        <end position="302"/>
    </location>
</feature>
<dbReference type="PANTHER" id="PTHR21569">
    <property type="entry name" value="RIBOSOMAL PROTEIN S9"/>
    <property type="match status" value="1"/>
</dbReference>
<dbReference type="EMBL" id="CP120631">
    <property type="protein sequence ID" value="WEW61950.1"/>
    <property type="molecule type" value="Genomic_DNA"/>
</dbReference>
<evidence type="ECO:0000256" key="2">
    <source>
        <dbReference type="ARBA" id="ARBA00022980"/>
    </source>
</evidence>
<keyword evidence="2 6" id="KW-0689">Ribosomal protein</keyword>
<dbReference type="FunFam" id="3.30.230.10:FF:000001">
    <property type="entry name" value="30S ribosomal protein S9"/>
    <property type="match status" value="1"/>
</dbReference>
<dbReference type="AlphaFoldDB" id="A0AAF0DN88"/>
<dbReference type="InterPro" id="IPR020568">
    <property type="entry name" value="Ribosomal_Su5_D2-typ_SF"/>
</dbReference>
<dbReference type="Proteomes" id="UP001219355">
    <property type="component" value="Chromosome 5"/>
</dbReference>
<dbReference type="NCBIfam" id="NF001099">
    <property type="entry name" value="PRK00132.1"/>
    <property type="match status" value="1"/>
</dbReference>
<evidence type="ECO:0000256" key="6">
    <source>
        <dbReference type="RuleBase" id="RU003815"/>
    </source>
</evidence>
<protein>
    <recommendedName>
        <fullName evidence="4">Small ribosomal subunit protein uS9m</fullName>
    </recommendedName>
    <alternativeName>
        <fullName evidence="5">37S ribosomal protein S9, mitochondrial</fullName>
    </alternativeName>
</protein>
<dbReference type="PROSITE" id="PS00360">
    <property type="entry name" value="RIBOSOMAL_S9"/>
    <property type="match status" value="1"/>
</dbReference>
<dbReference type="Gene3D" id="3.30.230.10">
    <property type="match status" value="1"/>
</dbReference>
<keyword evidence="3 6" id="KW-0687">Ribonucleoprotein</keyword>
<feature type="compositionally biased region" description="Basic residues" evidence="7">
    <location>
        <begin position="287"/>
        <end position="302"/>
    </location>
</feature>
<dbReference type="GO" id="GO:0003735">
    <property type="term" value="F:structural constituent of ribosome"/>
    <property type="evidence" value="ECO:0007669"/>
    <property type="project" value="InterPro"/>
</dbReference>
<dbReference type="InterPro" id="IPR014721">
    <property type="entry name" value="Ribsml_uS5_D2-typ_fold_subgr"/>
</dbReference>
<dbReference type="Pfam" id="PF00380">
    <property type="entry name" value="Ribosomal_S9"/>
    <property type="match status" value="1"/>
</dbReference>
<proteinExistence type="inferred from homology"/>
<organism evidence="8 9">
    <name type="scientific">Emydomyces testavorans</name>
    <dbReference type="NCBI Taxonomy" id="2070801"/>
    <lineage>
        <taxon>Eukaryota</taxon>
        <taxon>Fungi</taxon>
        <taxon>Dikarya</taxon>
        <taxon>Ascomycota</taxon>
        <taxon>Pezizomycotina</taxon>
        <taxon>Eurotiomycetes</taxon>
        <taxon>Eurotiomycetidae</taxon>
        <taxon>Onygenales</taxon>
        <taxon>Nannizziopsiaceae</taxon>
        <taxon>Emydomyces</taxon>
    </lineage>
</organism>
<feature type="region of interest" description="Disordered" evidence="7">
    <location>
        <begin position="14"/>
        <end position="38"/>
    </location>
</feature>
<evidence type="ECO:0000256" key="3">
    <source>
        <dbReference type="ARBA" id="ARBA00023274"/>
    </source>
</evidence>
<reference evidence="8" key="1">
    <citation type="submission" date="2023-03" db="EMBL/GenBank/DDBJ databases">
        <title>Emydomyces testavorans Genome Sequence.</title>
        <authorList>
            <person name="Hoyer L."/>
        </authorList>
    </citation>
    <scope>NUCLEOTIDE SEQUENCE</scope>
    <source>
        <strain evidence="8">16-2883</strain>
    </source>
</reference>
<evidence type="ECO:0000256" key="5">
    <source>
        <dbReference type="ARBA" id="ARBA00042623"/>
    </source>
</evidence>
<comment type="similarity">
    <text evidence="1 6">Belongs to the universal ribosomal protein uS9 family.</text>
</comment>
<accession>A0AAF0DN88</accession>
<evidence type="ECO:0000313" key="8">
    <source>
        <dbReference type="EMBL" id="WEW61950.1"/>
    </source>
</evidence>
<evidence type="ECO:0000256" key="7">
    <source>
        <dbReference type="SAM" id="MobiDB-lite"/>
    </source>
</evidence>
<dbReference type="GO" id="GO:0006412">
    <property type="term" value="P:translation"/>
    <property type="evidence" value="ECO:0007669"/>
    <property type="project" value="InterPro"/>
</dbReference>
<dbReference type="InterPro" id="IPR000754">
    <property type="entry name" value="Ribosomal_uS9"/>
</dbReference>
<evidence type="ECO:0000313" key="9">
    <source>
        <dbReference type="Proteomes" id="UP001219355"/>
    </source>
</evidence>
<evidence type="ECO:0000256" key="1">
    <source>
        <dbReference type="ARBA" id="ARBA00005251"/>
    </source>
</evidence>
<dbReference type="InterPro" id="IPR023035">
    <property type="entry name" value="Ribosomal_uS9_bac/plastid"/>
</dbReference>
<evidence type="ECO:0000256" key="4">
    <source>
        <dbReference type="ARBA" id="ARBA00039318"/>
    </source>
</evidence>
<dbReference type="InterPro" id="IPR020574">
    <property type="entry name" value="Ribosomal_uS9_CS"/>
</dbReference>
<dbReference type="PANTHER" id="PTHR21569:SF1">
    <property type="entry name" value="SMALL RIBOSOMAL SUBUNIT PROTEIN US9M"/>
    <property type="match status" value="1"/>
</dbReference>
<sequence>MAFRFRTASAKTSCLSPLSTPQKNSQKRPLSISSPRVSSNAALPIDNAAPPIDFNDENAIPARILPASPAYFSGMPKFVDRYLNLERLRSKYATLPTVPAGEAPRMAWLKLAQFRDMVEEDVPSSKYKKLVETLQRLSKIRPSLMPEEVKKATDEFLRPGNPHRPKPVPRKLDEIGRARAVGRRKASTATVWLVEGDGQVMINGRNIVHVFPRIHDRESALWALRTTSRMDKYNVWAMVHGGGVTGQAEAITLALARALLVHEPALKPMLRRAGVVTVDHRQVERKKPGRRKARKMPAWVKR</sequence>
<dbReference type="GO" id="GO:0005763">
    <property type="term" value="C:mitochondrial small ribosomal subunit"/>
    <property type="evidence" value="ECO:0007669"/>
    <property type="project" value="TreeGrafter"/>
</dbReference>
<name>A0AAF0DN88_9EURO</name>
<dbReference type="GO" id="GO:0003723">
    <property type="term" value="F:RNA binding"/>
    <property type="evidence" value="ECO:0007669"/>
    <property type="project" value="TreeGrafter"/>
</dbReference>